<feature type="region of interest" description="Disordered" evidence="1">
    <location>
        <begin position="171"/>
        <end position="211"/>
    </location>
</feature>
<evidence type="ECO:0000313" key="2">
    <source>
        <dbReference type="EMBL" id="KAF9062041.1"/>
    </source>
</evidence>
<dbReference type="OrthoDB" id="10580145at2759"/>
<feature type="region of interest" description="Disordered" evidence="1">
    <location>
        <begin position="1"/>
        <end position="39"/>
    </location>
</feature>
<evidence type="ECO:0000313" key="3">
    <source>
        <dbReference type="Proteomes" id="UP000772434"/>
    </source>
</evidence>
<organism evidence="2 3">
    <name type="scientific">Rhodocollybia butyracea</name>
    <dbReference type="NCBI Taxonomy" id="206335"/>
    <lineage>
        <taxon>Eukaryota</taxon>
        <taxon>Fungi</taxon>
        <taxon>Dikarya</taxon>
        <taxon>Basidiomycota</taxon>
        <taxon>Agaricomycotina</taxon>
        <taxon>Agaricomycetes</taxon>
        <taxon>Agaricomycetidae</taxon>
        <taxon>Agaricales</taxon>
        <taxon>Marasmiineae</taxon>
        <taxon>Omphalotaceae</taxon>
        <taxon>Rhodocollybia</taxon>
    </lineage>
</organism>
<feature type="compositionally biased region" description="Polar residues" evidence="1">
    <location>
        <begin position="1"/>
        <end position="34"/>
    </location>
</feature>
<proteinExistence type="predicted"/>
<evidence type="ECO:0000256" key="1">
    <source>
        <dbReference type="SAM" id="MobiDB-lite"/>
    </source>
</evidence>
<accession>A0A9P5U0N8</accession>
<feature type="region of interest" description="Disordered" evidence="1">
    <location>
        <begin position="87"/>
        <end position="141"/>
    </location>
</feature>
<dbReference type="EMBL" id="JADNRY010000183">
    <property type="protein sequence ID" value="KAF9062041.1"/>
    <property type="molecule type" value="Genomic_DNA"/>
</dbReference>
<dbReference type="AlphaFoldDB" id="A0A9P5U0N8"/>
<dbReference type="Proteomes" id="UP000772434">
    <property type="component" value="Unassembled WGS sequence"/>
</dbReference>
<protein>
    <submittedName>
        <fullName evidence="2">Uncharacterized protein</fullName>
    </submittedName>
</protein>
<comment type="caution">
    <text evidence="2">The sequence shown here is derived from an EMBL/GenBank/DDBJ whole genome shotgun (WGS) entry which is preliminary data.</text>
</comment>
<name>A0A9P5U0N8_9AGAR</name>
<reference evidence="2" key="1">
    <citation type="submission" date="2020-11" db="EMBL/GenBank/DDBJ databases">
        <authorList>
            <consortium name="DOE Joint Genome Institute"/>
            <person name="Ahrendt S."/>
            <person name="Riley R."/>
            <person name="Andreopoulos W."/>
            <person name="Labutti K."/>
            <person name="Pangilinan J."/>
            <person name="Ruiz-Duenas F.J."/>
            <person name="Barrasa J.M."/>
            <person name="Sanchez-Garcia M."/>
            <person name="Camarero S."/>
            <person name="Miyauchi S."/>
            <person name="Serrano A."/>
            <person name="Linde D."/>
            <person name="Babiker R."/>
            <person name="Drula E."/>
            <person name="Ayuso-Fernandez I."/>
            <person name="Pacheco R."/>
            <person name="Padilla G."/>
            <person name="Ferreira P."/>
            <person name="Barriuso J."/>
            <person name="Kellner H."/>
            <person name="Castanera R."/>
            <person name="Alfaro M."/>
            <person name="Ramirez L."/>
            <person name="Pisabarro A.G."/>
            <person name="Kuo A."/>
            <person name="Tritt A."/>
            <person name="Lipzen A."/>
            <person name="He G."/>
            <person name="Yan M."/>
            <person name="Ng V."/>
            <person name="Cullen D."/>
            <person name="Martin F."/>
            <person name="Rosso M.-N."/>
            <person name="Henrissat B."/>
            <person name="Hibbett D."/>
            <person name="Martinez A.T."/>
            <person name="Grigoriev I.V."/>
        </authorList>
    </citation>
    <scope>NUCLEOTIDE SEQUENCE</scope>
    <source>
        <strain evidence="2">AH 40177</strain>
    </source>
</reference>
<sequence>MATSTQEIQFTDPFNTKANTNSGVPDQTMTTSTSTKKREKLVPKLELTLKGLVKSANGLTRLSPIAASPISSTTSNEDNFLLSRARTPRTPSSRLSVHHTPHSAAGKGISPDTPRYTVPFGTSPRTPHTPRSAAIGLYSPRTPRRPSAIAWEREHGFLPVLPERCQSVPVAEDWMPEPDPSINDDVRSSKEQDSASESDSRESTVEEYDNDYEYEEECDWGDNEQGLTKEEYTIMLEEMREAAELSVCEGMMEQMELRDFFEQAVDEMTRVRPEPERFAGLRRRRTIG</sequence>
<feature type="compositionally biased region" description="Basic and acidic residues" evidence="1">
    <location>
        <begin position="184"/>
        <end position="204"/>
    </location>
</feature>
<keyword evidence="3" id="KW-1185">Reference proteome</keyword>
<gene>
    <name evidence="2" type="ORF">BDP27DRAFT_1406392</name>
</gene>